<dbReference type="InterPro" id="IPR027110">
    <property type="entry name" value="PDHB_mito-type"/>
</dbReference>
<dbReference type="SUPFAM" id="SSF53927">
    <property type="entry name" value="Cytidine deaminase-like"/>
    <property type="match status" value="1"/>
</dbReference>
<keyword evidence="12" id="KW-0670">Pyruvate</keyword>
<dbReference type="Pfam" id="PF17862">
    <property type="entry name" value="AAA_lid_3"/>
    <property type="match status" value="1"/>
</dbReference>
<dbReference type="CDD" id="cd06849">
    <property type="entry name" value="lipoyl_domain"/>
    <property type="match status" value="1"/>
</dbReference>
<dbReference type="PROSITE" id="PS50968">
    <property type="entry name" value="BIOTINYL_LIPOYL"/>
    <property type="match status" value="1"/>
</dbReference>
<dbReference type="InterPro" id="IPR001078">
    <property type="entry name" value="2-oxoacid_DH_actylTfrase"/>
</dbReference>
<dbReference type="InterPro" id="IPR005475">
    <property type="entry name" value="Transketolase-like_Pyr-bd"/>
</dbReference>
<evidence type="ECO:0000313" key="16">
    <source>
        <dbReference type="EnsemblMetazoa" id="GMOY002130-PA"/>
    </source>
</evidence>
<feature type="domain" description="Peripheral subunit-binding (PSBD)" evidence="15">
    <location>
        <begin position="1129"/>
        <end position="1166"/>
    </location>
</feature>
<dbReference type="InterPro" id="IPR029062">
    <property type="entry name" value="Class_I_gatase-like"/>
</dbReference>
<dbReference type="FunFam" id="3.40.50.970:FF:000001">
    <property type="entry name" value="Pyruvate dehydrogenase E1 beta subunit"/>
    <property type="match status" value="1"/>
</dbReference>
<dbReference type="InterPro" id="IPR003959">
    <property type="entry name" value="ATPase_AAA_core"/>
</dbReference>
<evidence type="ECO:0000259" key="13">
    <source>
        <dbReference type="PROSITE" id="PS50968"/>
    </source>
</evidence>
<dbReference type="EMBL" id="CCAG010002885">
    <property type="status" value="NOT_ANNOTATED_CDS"/>
    <property type="molecule type" value="Genomic_DNA"/>
</dbReference>
<dbReference type="Pfam" id="PF00364">
    <property type="entry name" value="Biotin_lipoyl"/>
    <property type="match status" value="1"/>
</dbReference>
<dbReference type="Pfam" id="PF02817">
    <property type="entry name" value="E3_binding"/>
    <property type="match status" value="1"/>
</dbReference>
<dbReference type="CDD" id="cd01285">
    <property type="entry name" value="nucleoside_deaminase"/>
    <property type="match status" value="1"/>
</dbReference>
<dbReference type="InterPro" id="IPR033248">
    <property type="entry name" value="Transketolase_C"/>
</dbReference>
<dbReference type="InterPro" id="IPR041569">
    <property type="entry name" value="AAA_lid_3"/>
</dbReference>
<dbReference type="InterPro" id="IPR016193">
    <property type="entry name" value="Cytidine_deaminase-like"/>
</dbReference>
<dbReference type="Pfam" id="PF00383">
    <property type="entry name" value="dCMP_cyt_deam_1"/>
    <property type="match status" value="1"/>
</dbReference>
<dbReference type="Gene3D" id="3.30.559.10">
    <property type="entry name" value="Chloramphenicol acetyltransferase-like domain"/>
    <property type="match status" value="1"/>
</dbReference>
<evidence type="ECO:0000256" key="1">
    <source>
        <dbReference type="ARBA" id="ARBA00001964"/>
    </source>
</evidence>
<dbReference type="PROSITE" id="PS51273">
    <property type="entry name" value="GATASE_TYPE_1"/>
    <property type="match status" value="1"/>
</dbReference>
<evidence type="ECO:0000256" key="7">
    <source>
        <dbReference type="ARBA" id="ARBA00022833"/>
    </source>
</evidence>
<evidence type="ECO:0000256" key="12">
    <source>
        <dbReference type="ARBA" id="ARBA00023317"/>
    </source>
</evidence>
<dbReference type="GO" id="GO:0008270">
    <property type="term" value="F:zinc ion binding"/>
    <property type="evidence" value="ECO:0007669"/>
    <property type="project" value="InterPro"/>
</dbReference>
<dbReference type="STRING" id="37546.A0A1B0FEU0"/>
<dbReference type="SUPFAM" id="SSF52540">
    <property type="entry name" value="P-loop containing nucleoside triphosphate hydrolases"/>
    <property type="match status" value="2"/>
</dbReference>
<dbReference type="InterPro" id="IPR017456">
    <property type="entry name" value="CTP_synthase_N"/>
</dbReference>
<dbReference type="Gene3D" id="3.40.50.880">
    <property type="match status" value="1"/>
</dbReference>
<dbReference type="GO" id="GO:0016887">
    <property type="term" value="F:ATP hydrolysis activity"/>
    <property type="evidence" value="ECO:0007669"/>
    <property type="project" value="InterPro"/>
</dbReference>
<comment type="similarity">
    <text evidence="2">Belongs to the 2-oxoacid dehydrogenase family.</text>
</comment>
<name>A0A1B0FEU0_GLOMM</name>
<dbReference type="GO" id="GO:0002100">
    <property type="term" value="P:tRNA wobble adenosine to inosine editing"/>
    <property type="evidence" value="ECO:0007669"/>
    <property type="project" value="InterPro"/>
</dbReference>
<dbReference type="PROSITE" id="PS00189">
    <property type="entry name" value="LIPOYL"/>
    <property type="match status" value="1"/>
</dbReference>
<dbReference type="PROSITE" id="PS51747">
    <property type="entry name" value="CYT_DCMP_DEAMINASES_2"/>
    <property type="match status" value="1"/>
</dbReference>
<dbReference type="InterPro" id="IPR023213">
    <property type="entry name" value="CAT-like_dom_sf"/>
</dbReference>
<dbReference type="Proteomes" id="UP000092444">
    <property type="component" value="Unassembled WGS sequence"/>
</dbReference>
<keyword evidence="17" id="KW-1185">Reference proteome</keyword>
<dbReference type="InterPro" id="IPR033828">
    <property type="entry name" value="GATase1_CTP_Synthase"/>
</dbReference>
<dbReference type="InterPro" id="IPR029061">
    <property type="entry name" value="THDP-binding"/>
</dbReference>
<dbReference type="GO" id="GO:0006241">
    <property type="term" value="P:CTP biosynthetic process"/>
    <property type="evidence" value="ECO:0007669"/>
    <property type="project" value="InterPro"/>
</dbReference>
<dbReference type="GO" id="GO:0006086">
    <property type="term" value="P:pyruvate decarboxylation to acetyl-CoA"/>
    <property type="evidence" value="ECO:0007669"/>
    <property type="project" value="InterPro"/>
</dbReference>
<keyword evidence="8" id="KW-0809">Transit peptide</keyword>
<dbReference type="SUPFAM" id="SSF52317">
    <property type="entry name" value="Class I glutamine amidotransferase-like"/>
    <property type="match status" value="1"/>
</dbReference>
<dbReference type="InterPro" id="IPR016192">
    <property type="entry name" value="APOBEC/CMP_deaminase_Zn-bd"/>
</dbReference>
<dbReference type="EMBL" id="CCAG010002884">
    <property type="status" value="NOT_ANNOTATED_CDS"/>
    <property type="molecule type" value="Genomic_DNA"/>
</dbReference>
<dbReference type="PROSITE" id="PS00903">
    <property type="entry name" value="CYT_DCMP_DEAMINASES_1"/>
    <property type="match status" value="1"/>
</dbReference>
<dbReference type="NCBIfam" id="NF008854">
    <property type="entry name" value="PRK11892.1"/>
    <property type="match status" value="1"/>
</dbReference>
<keyword evidence="10" id="KW-0560">Oxidoreductase</keyword>
<dbReference type="InterPro" id="IPR003016">
    <property type="entry name" value="2-oxoA_DH_lipoyl-BS"/>
</dbReference>
<reference evidence="16" key="1">
    <citation type="submission" date="2020-05" db="UniProtKB">
        <authorList>
            <consortium name="EnsemblMetazoa"/>
        </authorList>
    </citation>
    <scope>IDENTIFICATION</scope>
    <source>
        <strain evidence="16">Yale</strain>
    </source>
</reference>
<dbReference type="Pfam" id="PF00117">
    <property type="entry name" value="GATase"/>
    <property type="match status" value="1"/>
</dbReference>
<dbReference type="Pfam" id="PF06418">
    <property type="entry name" value="CTP_synth_N"/>
    <property type="match status" value="1"/>
</dbReference>
<dbReference type="InterPro" id="IPR011053">
    <property type="entry name" value="Single_hybrid_motif"/>
</dbReference>
<dbReference type="SUPFAM" id="SSF52922">
    <property type="entry name" value="TK C-terminal domain-like"/>
    <property type="match status" value="1"/>
</dbReference>
<dbReference type="Pfam" id="PF00004">
    <property type="entry name" value="AAA"/>
    <property type="match status" value="1"/>
</dbReference>
<evidence type="ECO:0000256" key="4">
    <source>
        <dbReference type="ARBA" id="ARBA00016220"/>
    </source>
</evidence>
<dbReference type="GO" id="GO:0004739">
    <property type="term" value="F:pyruvate dehydrogenase (acetyl-transferring) activity"/>
    <property type="evidence" value="ECO:0007669"/>
    <property type="project" value="UniProtKB-EC"/>
</dbReference>
<dbReference type="InterPro" id="IPR004167">
    <property type="entry name" value="PSBD"/>
</dbReference>
<dbReference type="Gene3D" id="3.40.140.10">
    <property type="entry name" value="Cytidine Deaminase, domain 2"/>
    <property type="match status" value="1"/>
</dbReference>
<dbReference type="NCBIfam" id="NF006667">
    <property type="entry name" value="PRK09212.1"/>
    <property type="match status" value="1"/>
</dbReference>
<keyword evidence="11" id="KW-0786">Thiamine pyrophosphate</keyword>
<dbReference type="CDD" id="cd07036">
    <property type="entry name" value="TPP_PYR_E1-PDHc-beta_like"/>
    <property type="match status" value="1"/>
</dbReference>
<evidence type="ECO:0000259" key="15">
    <source>
        <dbReference type="PROSITE" id="PS51826"/>
    </source>
</evidence>
<organism evidence="16 17">
    <name type="scientific">Glossina morsitans morsitans</name>
    <name type="common">Savannah tsetse fly</name>
    <dbReference type="NCBI Taxonomy" id="37546"/>
    <lineage>
        <taxon>Eukaryota</taxon>
        <taxon>Metazoa</taxon>
        <taxon>Ecdysozoa</taxon>
        <taxon>Arthropoda</taxon>
        <taxon>Hexapoda</taxon>
        <taxon>Insecta</taxon>
        <taxon>Pterygota</taxon>
        <taxon>Neoptera</taxon>
        <taxon>Endopterygota</taxon>
        <taxon>Diptera</taxon>
        <taxon>Brachycera</taxon>
        <taxon>Muscomorpha</taxon>
        <taxon>Hippoboscoidea</taxon>
        <taxon>Glossinidae</taxon>
        <taxon>Glossina</taxon>
    </lineage>
</organism>
<dbReference type="Gene3D" id="3.40.50.920">
    <property type="match status" value="1"/>
</dbReference>
<dbReference type="EnsemblMetazoa" id="GMOY002130-RA">
    <property type="protein sequence ID" value="GMOY002130-PA"/>
    <property type="gene ID" value="GMOY002130"/>
</dbReference>
<dbReference type="Pfam" id="PF00198">
    <property type="entry name" value="2-oxoacid_dh"/>
    <property type="match status" value="1"/>
</dbReference>
<dbReference type="Gene3D" id="4.10.320.10">
    <property type="entry name" value="E3-binding domain"/>
    <property type="match status" value="1"/>
</dbReference>
<dbReference type="EMBL" id="CCAG010002883">
    <property type="status" value="NOT_ANNOTATED_CDS"/>
    <property type="molecule type" value="Genomic_DNA"/>
</dbReference>
<keyword evidence="5" id="KW-0479">Metal-binding</keyword>
<feature type="domain" description="CMP/dCMP-type deaminase" evidence="14">
    <location>
        <begin position="303"/>
        <end position="402"/>
    </location>
</feature>
<dbReference type="Pfam" id="PF02780">
    <property type="entry name" value="Transketolase_C"/>
    <property type="match status" value="1"/>
</dbReference>
<evidence type="ECO:0000256" key="8">
    <source>
        <dbReference type="ARBA" id="ARBA00022946"/>
    </source>
</evidence>
<dbReference type="Gene3D" id="2.40.50.100">
    <property type="match status" value="1"/>
</dbReference>
<dbReference type="Gene3D" id="3.40.50.300">
    <property type="entry name" value="P-loop containing nucleotide triphosphate hydrolases"/>
    <property type="match status" value="1"/>
</dbReference>
<comment type="cofactor">
    <cofactor evidence="1">
        <name>thiamine diphosphate</name>
        <dbReference type="ChEBI" id="CHEBI:58937"/>
    </cofactor>
</comment>
<evidence type="ECO:0000313" key="17">
    <source>
        <dbReference type="Proteomes" id="UP000092444"/>
    </source>
</evidence>
<sequence length="1348" mass="148107">DIESQPFLEAIRQVNYTLGKQRVILIHLTLIPYLTAAQELKTKPTQHSVRELNSAGFQPDIILCRSEKEIFDNQREKIAKLCNVSLPNVIPAPDEVTVSIVGKYTEFPDAYKSLIEALNHGAICNKVKVKINWVNSREKEEKPINEKLIGEKLQNSHAILVPGGFGDDGVEGKILAINYARTNNIPFFGICLGMQLAIIEFARNVVKLEDAHSEEFCNCKHPIVKLAGDQDDDLGGTMRLGAYKCNINANSKMMDAYSNTTISERHRHRYIINSDYKDDLEKNGLLCSGISEDGTCIEAVELESHPWFIEQAKLAQKNDEVPIGAVIVSGDNIISSAHNISSDPTAHAEMLAIRQAFSTPTLCDADMYVTLEPCPMCAQAISFARIKRLYFGAYNPKGGRIENGAKIFQFCSHIPEVYGTFDKSSCYLFSDTKSSSRYVLAGSMLGDTVTVWRLTEPLSPNILPSEDQSPTNFSVEENQDKLKEVELPISIELADLDDKRITFADAIIDDSLKQRLQMICCDQMTEEMRKLFGNKSINSLRGYVLHGPPGNGPELIGVYIGHGAHAVRELFKIAKKYSPCIVFIDEIDAVAQKRSTANNSAYHCRESLTQLLTEIDGFKSRKDIIVIGATNLIGGIDPALIRPGRLGQKVYVPNPNIEVRQRILKLYMRGTKTDEKLNLQDIADKTEGYSGAELEQLVNEAKISAGAQRRLIVSEEDFSYALHRLSPEQERDRIREALCTAIREEMQNDSDVLIMGEEVAEYDGAYKVTKGLLKEFGENRVVDTPITEHGFAGLAVGAAFAGLKPIVEFMTFNFSMQAIDQIVNSAAKTNYMSGGQLGCPIVFRGTNGAAARVAAQHSQCFAAWYSHIPGLKVIAPYFASDCRGLLKAAVRDPNPVIFLENEIAYGHEHEVSDSELSNKDYLLEIGKAAVIREGKDVTITAFSLNLMDALNAADLLSSEGIEAEVIDLRTLRPLDTQTVINSIQKTNRLVSVEKGWPFAGIGAELSAVVMEQGFDYLDAPVVRVTGKDIPLPYAANLEKKALPQVEDIVEAGRIGEAFGEAIKVDDLIFEIETDKTALELTAEASGQITEFLIKEDDVISPDQLLAKLSMGEVKEEARKEDKSESAAKKDAPSARKIMEENAISAESVKGTGMGGRITKADVIGHMNKAEQPAIKQYELPKSVAAVQALKEIAEINAEISGDEIIYKHYYDVGVAVGTDKGLVVPVIRGADEMSFAEIQLTLVALGKKAREGKLQVSESEGATFTISNGGVYGSLLSTPIINPPQSGILGMHSIQNRPVAVGNAVEIRPMMHIALSYDHRIVDGKGAVTFLVKIKNYIEDPNRLVLEV</sequence>
<dbReference type="Gene3D" id="1.10.8.60">
    <property type="match status" value="1"/>
</dbReference>
<dbReference type="PROSITE" id="PS00674">
    <property type="entry name" value="AAA"/>
    <property type="match status" value="1"/>
</dbReference>
<dbReference type="InterPro" id="IPR009014">
    <property type="entry name" value="Transketo_C/PFOR_II"/>
</dbReference>
<evidence type="ECO:0000256" key="11">
    <source>
        <dbReference type="ARBA" id="ARBA00023052"/>
    </source>
</evidence>
<dbReference type="GO" id="GO:0016746">
    <property type="term" value="F:acyltransferase activity"/>
    <property type="evidence" value="ECO:0007669"/>
    <property type="project" value="InterPro"/>
</dbReference>
<dbReference type="SMART" id="SM00861">
    <property type="entry name" value="Transket_pyr"/>
    <property type="match status" value="1"/>
</dbReference>
<accession>A0A1B0FEU0</accession>
<dbReference type="InterPro" id="IPR036625">
    <property type="entry name" value="E3-bd_dom_sf"/>
</dbReference>
<evidence type="ECO:0000256" key="2">
    <source>
        <dbReference type="ARBA" id="ARBA00007317"/>
    </source>
</evidence>
<dbReference type="InterPro" id="IPR002125">
    <property type="entry name" value="CMP_dCMP_dom"/>
</dbReference>
<dbReference type="InterPro" id="IPR017926">
    <property type="entry name" value="GATASE"/>
</dbReference>
<dbReference type="InterPro" id="IPR000089">
    <property type="entry name" value="Biotin_lipoyl"/>
</dbReference>
<dbReference type="EC" id="1.2.4.1" evidence="3"/>
<dbReference type="SUPFAM" id="SSF52777">
    <property type="entry name" value="CoA-dependent acyltransferases"/>
    <property type="match status" value="1"/>
</dbReference>
<dbReference type="PANTHER" id="PTHR11624">
    <property type="entry name" value="DEHYDROGENASE RELATED"/>
    <property type="match status" value="1"/>
</dbReference>
<dbReference type="InterPro" id="IPR003960">
    <property type="entry name" value="ATPase_AAA_CS"/>
</dbReference>
<dbReference type="VEuPathDB" id="VectorBase:GMOY002130"/>
<dbReference type="Pfam" id="PF02779">
    <property type="entry name" value="Transket_pyr"/>
    <property type="match status" value="1"/>
</dbReference>
<dbReference type="GO" id="GO:0003883">
    <property type="term" value="F:CTP synthase activity"/>
    <property type="evidence" value="ECO:0007669"/>
    <property type="project" value="InterPro"/>
</dbReference>
<dbReference type="CDD" id="cd01746">
    <property type="entry name" value="GATase1_CTP_Synthase"/>
    <property type="match status" value="1"/>
</dbReference>
<keyword evidence="6" id="KW-0450">Lipoyl</keyword>
<evidence type="ECO:0000256" key="6">
    <source>
        <dbReference type="ARBA" id="ARBA00022823"/>
    </source>
</evidence>
<dbReference type="EMBL" id="CCAG010002882">
    <property type="status" value="NOT_ANNOTATED_CDS"/>
    <property type="molecule type" value="Genomic_DNA"/>
</dbReference>
<dbReference type="SUPFAM" id="SSF52518">
    <property type="entry name" value="Thiamin diphosphate-binding fold (THDP-binding)"/>
    <property type="match status" value="1"/>
</dbReference>
<proteinExistence type="inferred from homology"/>
<protein>
    <recommendedName>
        <fullName evidence="4">Pyruvate dehydrogenase E1 component subunit beta, mitochondrial</fullName>
        <ecNumber evidence="3">1.2.4.1</ecNumber>
    </recommendedName>
</protein>
<evidence type="ECO:0000256" key="5">
    <source>
        <dbReference type="ARBA" id="ARBA00022723"/>
    </source>
</evidence>
<keyword evidence="9" id="KW-0315">Glutamine amidotransferase</keyword>
<keyword evidence="7" id="KW-0862">Zinc</keyword>
<dbReference type="PANTHER" id="PTHR11624:SF96">
    <property type="entry name" value="PYRUVATE DEHYDROGENASE E1 COMPONENT SUBUNIT BETA, MITOCHONDRIAL"/>
    <property type="match status" value="1"/>
</dbReference>
<evidence type="ECO:0000256" key="10">
    <source>
        <dbReference type="ARBA" id="ARBA00023002"/>
    </source>
</evidence>
<dbReference type="SUPFAM" id="SSF47005">
    <property type="entry name" value="Peripheral subunit-binding domain of 2-oxo acid dehydrogenase complex"/>
    <property type="match status" value="1"/>
</dbReference>
<evidence type="ECO:0000256" key="9">
    <source>
        <dbReference type="ARBA" id="ARBA00022962"/>
    </source>
</evidence>
<dbReference type="GO" id="GO:0052717">
    <property type="term" value="F:tRNA-specific adenosine-34 deaminase activity"/>
    <property type="evidence" value="ECO:0007669"/>
    <property type="project" value="UniProtKB-EC"/>
</dbReference>
<dbReference type="Gene3D" id="3.40.50.970">
    <property type="match status" value="1"/>
</dbReference>
<feature type="domain" description="Lipoyl-binding" evidence="13">
    <location>
        <begin position="1026"/>
        <end position="1109"/>
    </location>
</feature>
<dbReference type="InterPro" id="IPR027417">
    <property type="entry name" value="P-loop_NTPase"/>
</dbReference>
<evidence type="ECO:0000256" key="3">
    <source>
        <dbReference type="ARBA" id="ARBA00012281"/>
    </source>
</evidence>
<dbReference type="PROSITE" id="PS51826">
    <property type="entry name" value="PSBD"/>
    <property type="match status" value="1"/>
</dbReference>
<dbReference type="SUPFAM" id="SSF51230">
    <property type="entry name" value="Single hybrid motif"/>
    <property type="match status" value="1"/>
</dbReference>
<dbReference type="FunFam" id="3.40.50.920:FF:000001">
    <property type="entry name" value="Pyruvate dehydrogenase E1 beta subunit"/>
    <property type="match status" value="1"/>
</dbReference>
<evidence type="ECO:0000259" key="14">
    <source>
        <dbReference type="PROSITE" id="PS51747"/>
    </source>
</evidence>
<dbReference type="GO" id="GO:0005524">
    <property type="term" value="F:ATP binding"/>
    <property type="evidence" value="ECO:0007669"/>
    <property type="project" value="InterPro"/>
</dbReference>